<dbReference type="PROSITE" id="PS50943">
    <property type="entry name" value="HTH_CROC1"/>
    <property type="match status" value="1"/>
</dbReference>
<dbReference type="Pfam" id="PF13744">
    <property type="entry name" value="HTH_37"/>
    <property type="match status" value="1"/>
</dbReference>
<dbReference type="InterPro" id="IPR001387">
    <property type="entry name" value="Cro/C1-type_HTH"/>
</dbReference>
<dbReference type="InterPro" id="IPR010982">
    <property type="entry name" value="Lambda_DNA-bd_dom_sf"/>
</dbReference>
<dbReference type="OrthoDB" id="8526848at2"/>
<dbReference type="InterPro" id="IPR039554">
    <property type="entry name" value="HigA2-like_HTH"/>
</dbReference>
<sequence>MSSQTFASVWDALEETPQAAENMRVRASMMRALTAHINRTGMSQAVAAKLFDVTQPRISDLKRGKIDLFSIDALVNMAAAAGLHIQVTIPELETA</sequence>
<dbReference type="RefSeq" id="WP_148811744.1">
    <property type="nucleotide sequence ID" value="NZ_CP043046.1"/>
</dbReference>
<dbReference type="Gene3D" id="1.10.260.40">
    <property type="entry name" value="lambda repressor-like DNA-binding domains"/>
    <property type="match status" value="1"/>
</dbReference>
<evidence type="ECO:0000313" key="3">
    <source>
        <dbReference type="Proteomes" id="UP000325161"/>
    </source>
</evidence>
<evidence type="ECO:0000259" key="1">
    <source>
        <dbReference type="PROSITE" id="PS50943"/>
    </source>
</evidence>
<keyword evidence="3" id="KW-1185">Reference proteome</keyword>
<feature type="domain" description="HTH cro/C1-type" evidence="1">
    <location>
        <begin position="41"/>
        <end position="92"/>
    </location>
</feature>
<proteinExistence type="predicted"/>
<protein>
    <submittedName>
        <fullName evidence="2">XRE family transcriptional regulator</fullName>
    </submittedName>
</protein>
<dbReference type="EMBL" id="CP043046">
    <property type="protein sequence ID" value="QEI04442.1"/>
    <property type="molecule type" value="Genomic_DNA"/>
</dbReference>
<dbReference type="KEGG" id="pacr:FXN63_00250"/>
<organism evidence="2 3">
    <name type="scientific">Pigmentiphaga aceris</name>
    <dbReference type="NCBI Taxonomy" id="1940612"/>
    <lineage>
        <taxon>Bacteria</taxon>
        <taxon>Pseudomonadati</taxon>
        <taxon>Pseudomonadota</taxon>
        <taxon>Betaproteobacteria</taxon>
        <taxon>Burkholderiales</taxon>
        <taxon>Alcaligenaceae</taxon>
        <taxon>Pigmentiphaga</taxon>
    </lineage>
</organism>
<gene>
    <name evidence="2" type="ORF">FXN63_00250</name>
</gene>
<dbReference type="CDD" id="cd00093">
    <property type="entry name" value="HTH_XRE"/>
    <property type="match status" value="1"/>
</dbReference>
<reference evidence="2 3" key="1">
    <citation type="submission" date="2019-08" db="EMBL/GenBank/DDBJ databases">
        <title>Amphibian skin-associated Pigmentiphaga: genome sequence and occurrence across geography and hosts.</title>
        <authorList>
            <person name="Bletz M.C."/>
            <person name="Bunk B."/>
            <person name="Sproeer C."/>
            <person name="Biwer P."/>
            <person name="Reiter S."/>
            <person name="Rabemananjara F.C.E."/>
            <person name="Schulz S."/>
            <person name="Overmann J."/>
            <person name="Vences M."/>
        </authorList>
    </citation>
    <scope>NUCLEOTIDE SEQUENCE [LARGE SCALE GENOMIC DNA]</scope>
    <source>
        <strain evidence="2 3">Mada1488</strain>
    </source>
</reference>
<dbReference type="SUPFAM" id="SSF47413">
    <property type="entry name" value="lambda repressor-like DNA-binding domains"/>
    <property type="match status" value="1"/>
</dbReference>
<accession>A0A5C0AQR6</accession>
<dbReference type="AlphaFoldDB" id="A0A5C0AQR6"/>
<dbReference type="GO" id="GO:0003677">
    <property type="term" value="F:DNA binding"/>
    <property type="evidence" value="ECO:0007669"/>
    <property type="project" value="InterPro"/>
</dbReference>
<name>A0A5C0AQR6_9BURK</name>
<evidence type="ECO:0000313" key="2">
    <source>
        <dbReference type="EMBL" id="QEI04442.1"/>
    </source>
</evidence>
<dbReference type="Proteomes" id="UP000325161">
    <property type="component" value="Chromosome"/>
</dbReference>